<evidence type="ECO:0000313" key="2">
    <source>
        <dbReference type="EMBL" id="CAA9248720.1"/>
    </source>
</evidence>
<dbReference type="PANTHER" id="PTHR42928">
    <property type="entry name" value="TRICARBOXYLATE-BINDING PROTEIN"/>
    <property type="match status" value="1"/>
</dbReference>
<dbReference type="InterPro" id="IPR042100">
    <property type="entry name" value="Bug_dom1"/>
</dbReference>
<dbReference type="InterPro" id="IPR006311">
    <property type="entry name" value="TAT_signal"/>
</dbReference>
<comment type="similarity">
    <text evidence="1">Belongs to the UPF0065 (bug) family.</text>
</comment>
<dbReference type="AlphaFoldDB" id="A0A6J4IEN1"/>
<dbReference type="Gene3D" id="3.40.190.150">
    <property type="entry name" value="Bordetella uptake gene, domain 1"/>
    <property type="match status" value="1"/>
</dbReference>
<dbReference type="PROSITE" id="PS51318">
    <property type="entry name" value="TAT"/>
    <property type="match status" value="1"/>
</dbReference>
<dbReference type="Pfam" id="PF03401">
    <property type="entry name" value="TctC"/>
    <property type="match status" value="1"/>
</dbReference>
<reference evidence="2" key="1">
    <citation type="submission" date="2020-02" db="EMBL/GenBank/DDBJ databases">
        <authorList>
            <person name="Meier V. D."/>
        </authorList>
    </citation>
    <scope>NUCLEOTIDE SEQUENCE</scope>
    <source>
        <strain evidence="2">AVDCRST_MAG27</strain>
    </source>
</reference>
<protein>
    <submittedName>
        <fullName evidence="2">Tricarboxylate transport protein TctC</fullName>
    </submittedName>
</protein>
<proteinExistence type="inferred from homology"/>
<name>A0A6J4IEN1_9PROT</name>
<sequence>MIYLNFRRNPGVVTRFQDRNAMPGKAGMMLKGCSRRSLLMGAGAAALAPSLSSPALAQRGWEPNRPVQFIVPAGTGGGADQMARVIQGIVSKHKLMRQPMVVVNKAGGAGAEGFLEAKGARGNPHMIVITLSNLFTTPLATGVPFNWQDLTPVAMLALDEFVLWVNAESPWKTVAEFAAAAKQERLKLGGTGSKQEDQIIGVALSKATGAQFTYVPYRGGGEVAVQLVGKHVDLTVNNPIEAVTHWRSGALRPLCVFDSQRLANTEKMTDTMAWSDIPTAKESGLDVEYLMLRGIFMPAGVQPAQLAFYEGLLEKVRETPDWRELMQQGAFNTTTMTGDTFREWLTKEEAKHKTLMQEAGFLA</sequence>
<dbReference type="CDD" id="cd07012">
    <property type="entry name" value="PBP2_Bug_TTT"/>
    <property type="match status" value="1"/>
</dbReference>
<dbReference type="Gene3D" id="3.40.190.10">
    <property type="entry name" value="Periplasmic binding protein-like II"/>
    <property type="match status" value="1"/>
</dbReference>
<dbReference type="EMBL" id="CADCTD010000078">
    <property type="protein sequence ID" value="CAA9248720.1"/>
    <property type="molecule type" value="Genomic_DNA"/>
</dbReference>
<evidence type="ECO:0000256" key="1">
    <source>
        <dbReference type="ARBA" id="ARBA00006987"/>
    </source>
</evidence>
<gene>
    <name evidence="2" type="ORF">AVDCRST_MAG27-1908</name>
</gene>
<accession>A0A6J4IEN1</accession>
<dbReference type="PIRSF" id="PIRSF017082">
    <property type="entry name" value="YflP"/>
    <property type="match status" value="1"/>
</dbReference>
<dbReference type="InterPro" id="IPR005064">
    <property type="entry name" value="BUG"/>
</dbReference>
<organism evidence="2">
    <name type="scientific">uncultured Craurococcus sp</name>
    <dbReference type="NCBI Taxonomy" id="1135998"/>
    <lineage>
        <taxon>Bacteria</taxon>
        <taxon>Pseudomonadati</taxon>
        <taxon>Pseudomonadota</taxon>
        <taxon>Alphaproteobacteria</taxon>
        <taxon>Acetobacterales</taxon>
        <taxon>Acetobacteraceae</taxon>
        <taxon>Craurococcus</taxon>
        <taxon>environmental samples</taxon>
    </lineage>
</organism>
<dbReference type="PANTHER" id="PTHR42928:SF1">
    <property type="entry name" value="BLR4371 PROTEIN"/>
    <property type="match status" value="1"/>
</dbReference>